<keyword evidence="8" id="KW-0547">Nucleotide-binding</keyword>
<evidence type="ECO:0000256" key="2">
    <source>
        <dbReference type="ARBA" id="ARBA00004651"/>
    </source>
</evidence>
<dbReference type="Gene3D" id="3.30.450.20">
    <property type="entry name" value="PAS domain"/>
    <property type="match status" value="2"/>
</dbReference>
<evidence type="ECO:0000256" key="3">
    <source>
        <dbReference type="ARBA" id="ARBA00012438"/>
    </source>
</evidence>
<evidence type="ECO:0000256" key="13">
    <source>
        <dbReference type="SAM" id="Coils"/>
    </source>
</evidence>
<dbReference type="SMART" id="SM00388">
    <property type="entry name" value="HisKA"/>
    <property type="match status" value="1"/>
</dbReference>
<evidence type="ECO:0000256" key="6">
    <source>
        <dbReference type="ARBA" id="ARBA00022679"/>
    </source>
</evidence>
<evidence type="ECO:0000256" key="11">
    <source>
        <dbReference type="ARBA" id="ARBA00022989"/>
    </source>
</evidence>
<comment type="subcellular location">
    <subcellularLocation>
        <location evidence="2">Cell membrane</location>
        <topology evidence="2">Multi-pass membrane protein</topology>
    </subcellularLocation>
</comment>
<evidence type="ECO:0000256" key="5">
    <source>
        <dbReference type="ARBA" id="ARBA00022553"/>
    </source>
</evidence>
<keyword evidence="6" id="KW-0808">Transferase</keyword>
<dbReference type="PRINTS" id="PR00344">
    <property type="entry name" value="BCTRLSENSOR"/>
</dbReference>
<dbReference type="EC" id="2.7.13.3" evidence="3"/>
<dbReference type="InterPro" id="IPR004358">
    <property type="entry name" value="Sig_transdc_His_kin-like_C"/>
</dbReference>
<keyword evidence="9" id="KW-0418">Kinase</keyword>
<dbReference type="CDD" id="cd00082">
    <property type="entry name" value="HisKA"/>
    <property type="match status" value="1"/>
</dbReference>
<dbReference type="InterPro" id="IPR036890">
    <property type="entry name" value="HATPase_C_sf"/>
</dbReference>
<organism evidence="15 16">
    <name type="scientific">Aromatoleum evansii</name>
    <name type="common">Azoarcus evansii</name>
    <dbReference type="NCBI Taxonomy" id="59406"/>
    <lineage>
        <taxon>Bacteria</taxon>
        <taxon>Pseudomonadati</taxon>
        <taxon>Pseudomonadota</taxon>
        <taxon>Betaproteobacteria</taxon>
        <taxon>Rhodocyclales</taxon>
        <taxon>Rhodocyclaceae</taxon>
        <taxon>Aromatoleum</taxon>
    </lineage>
</organism>
<evidence type="ECO:0000256" key="10">
    <source>
        <dbReference type="ARBA" id="ARBA00022840"/>
    </source>
</evidence>
<keyword evidence="16" id="KW-1185">Reference proteome</keyword>
<keyword evidence="5" id="KW-0597">Phosphoprotein</keyword>
<dbReference type="RefSeq" id="WP_407278425.1">
    <property type="nucleotide sequence ID" value="NZ_CP141259.1"/>
</dbReference>
<dbReference type="InterPro" id="IPR005467">
    <property type="entry name" value="His_kinase_dom"/>
</dbReference>
<keyword evidence="12" id="KW-0902">Two-component regulatory system</keyword>
<dbReference type="InterPro" id="IPR017055">
    <property type="entry name" value="Sig_transdc_His_kinase_DctB"/>
</dbReference>
<keyword evidence="11" id="KW-0472">Membrane</keyword>
<dbReference type="SUPFAM" id="SSF47384">
    <property type="entry name" value="Homodimeric domain of signal transducing histidine kinase"/>
    <property type="match status" value="1"/>
</dbReference>
<feature type="domain" description="Histidine kinase" evidence="14">
    <location>
        <begin position="409"/>
        <end position="623"/>
    </location>
</feature>
<comment type="catalytic activity">
    <reaction evidence="1">
        <text>ATP + protein L-histidine = ADP + protein N-phospho-L-histidine.</text>
        <dbReference type="EC" id="2.7.13.3"/>
    </reaction>
</comment>
<accession>A0ABZ1AH96</accession>
<evidence type="ECO:0000256" key="8">
    <source>
        <dbReference type="ARBA" id="ARBA00022741"/>
    </source>
</evidence>
<dbReference type="Proteomes" id="UP001626593">
    <property type="component" value="Chromosome"/>
</dbReference>
<keyword evidence="4" id="KW-1003">Cell membrane</keyword>
<evidence type="ECO:0000313" key="16">
    <source>
        <dbReference type="Proteomes" id="UP001626593"/>
    </source>
</evidence>
<dbReference type="InterPro" id="IPR003594">
    <property type="entry name" value="HATPase_dom"/>
</dbReference>
<sequence>MPPRPRLHVAARLALVALCMLLAGVAVHHFSARAGLAALRADTRHDLDLLATAVDGSVTRYEHLPSAVALSSEVLHLLRAAELERETLQPAANHYLERLNSFFGGLAIFVLDTEGTVVASSDWIYSDNLLGQNQKLRSYFQAAVRGAPDRYYAIDETRNEAGYFFAHPIRDEGQDWRVVGVAVVKIGLADLERRWMPRNEPVLLADANGVVIVASVPDWRYTALRPLSGEVAAEIGATRRFAEHVIRPFPAALGMPSAGESLLVSFPEAPTLAGERRLTARDFLVETRLLPGTGWQLMTFADLRGRRADALTDAALGAAATGCVLLLGLFLQQRRRTLKSRAEAQALLQKANAELEQKVSLRTADLTAANERLRAEVAERERAEQTLRAAQDELVQAAKLAVLGQLATGITHELTQPLGALRTLGGNAIEFMRRGDQATARGNLEIMATLVDRMGEIIDPLKTYARKSPARPASVDVAHALRSALFLLDQKLRRAGVAVDNRCEPGRALAWCDQNRLEQVLVNLIGNAVDAMSDSPLRTLRIEADAAPSGRLLVRVIDSGPGLSDDALAHIFEPFFTTKPAGVGLGLGLAISQDIVRDFGGDLSAANHPEGGAVFTLDLPTAGEHQA</sequence>
<dbReference type="Pfam" id="PF02518">
    <property type="entry name" value="HATPase_c"/>
    <property type="match status" value="1"/>
</dbReference>
<dbReference type="EMBL" id="CP141259">
    <property type="protein sequence ID" value="WRL45239.1"/>
    <property type="molecule type" value="Genomic_DNA"/>
</dbReference>
<dbReference type="InterPro" id="IPR036097">
    <property type="entry name" value="HisK_dim/P_sf"/>
</dbReference>
<dbReference type="PANTHER" id="PTHR43065">
    <property type="entry name" value="SENSOR HISTIDINE KINASE"/>
    <property type="match status" value="1"/>
</dbReference>
<keyword evidence="13" id="KW-0175">Coiled coil</keyword>
<dbReference type="SMART" id="SM00387">
    <property type="entry name" value="HATPase_c"/>
    <property type="match status" value="1"/>
</dbReference>
<evidence type="ECO:0000256" key="4">
    <source>
        <dbReference type="ARBA" id="ARBA00022475"/>
    </source>
</evidence>
<dbReference type="Gene3D" id="1.10.287.130">
    <property type="match status" value="1"/>
</dbReference>
<evidence type="ECO:0000256" key="12">
    <source>
        <dbReference type="ARBA" id="ARBA00023012"/>
    </source>
</evidence>
<dbReference type="GO" id="GO:0005524">
    <property type="term" value="F:ATP binding"/>
    <property type="evidence" value="ECO:0007669"/>
    <property type="project" value="UniProtKB-KW"/>
</dbReference>
<evidence type="ECO:0000256" key="1">
    <source>
        <dbReference type="ARBA" id="ARBA00000085"/>
    </source>
</evidence>
<gene>
    <name evidence="15" type="ORF">U5817_18830</name>
</gene>
<keyword evidence="7" id="KW-0812">Transmembrane</keyword>
<dbReference type="PIRSF" id="PIRSF036431">
    <property type="entry name" value="STHK_DctB"/>
    <property type="match status" value="1"/>
</dbReference>
<proteinExistence type="predicted"/>
<keyword evidence="11" id="KW-1133">Transmembrane helix</keyword>
<evidence type="ECO:0000256" key="7">
    <source>
        <dbReference type="ARBA" id="ARBA00022692"/>
    </source>
</evidence>
<keyword evidence="10 15" id="KW-0067">ATP-binding</keyword>
<dbReference type="Gene3D" id="3.30.565.10">
    <property type="entry name" value="Histidine kinase-like ATPase, C-terminal domain"/>
    <property type="match status" value="1"/>
</dbReference>
<evidence type="ECO:0000256" key="9">
    <source>
        <dbReference type="ARBA" id="ARBA00022777"/>
    </source>
</evidence>
<reference evidence="15 16" key="1">
    <citation type="submission" date="2023-12" db="EMBL/GenBank/DDBJ databases">
        <title>A. evansii MAY27, complete genome.</title>
        <authorList>
            <person name="Wang Y."/>
        </authorList>
    </citation>
    <scope>NUCLEOTIDE SEQUENCE [LARGE SCALE GENOMIC DNA]</scope>
    <source>
        <strain evidence="15 16">MAY27</strain>
    </source>
</reference>
<dbReference type="PANTHER" id="PTHR43065:SF46">
    <property type="entry name" value="C4-DICARBOXYLATE TRANSPORT SENSOR PROTEIN DCTB"/>
    <property type="match status" value="1"/>
</dbReference>
<evidence type="ECO:0000259" key="14">
    <source>
        <dbReference type="PROSITE" id="PS50109"/>
    </source>
</evidence>
<dbReference type="PROSITE" id="PS50109">
    <property type="entry name" value="HIS_KIN"/>
    <property type="match status" value="1"/>
</dbReference>
<protein>
    <recommendedName>
        <fullName evidence="3">histidine kinase</fullName>
        <ecNumber evidence="3">2.7.13.3</ecNumber>
    </recommendedName>
</protein>
<dbReference type="InterPro" id="IPR003661">
    <property type="entry name" value="HisK_dim/P_dom"/>
</dbReference>
<dbReference type="SUPFAM" id="SSF55874">
    <property type="entry name" value="ATPase domain of HSP90 chaperone/DNA topoisomerase II/histidine kinase"/>
    <property type="match status" value="1"/>
</dbReference>
<dbReference type="SUPFAM" id="SSF103190">
    <property type="entry name" value="Sensory domain-like"/>
    <property type="match status" value="1"/>
</dbReference>
<evidence type="ECO:0000313" key="15">
    <source>
        <dbReference type="EMBL" id="WRL45239.1"/>
    </source>
</evidence>
<name>A0ABZ1AH96_AROEV</name>
<dbReference type="InterPro" id="IPR029151">
    <property type="entry name" value="Sensor-like_sf"/>
</dbReference>
<feature type="coiled-coil region" evidence="13">
    <location>
        <begin position="334"/>
        <end position="400"/>
    </location>
</feature>